<organism evidence="1 2">
    <name type="scientific">Parelaphostrongylus tenuis</name>
    <name type="common">Meningeal worm</name>
    <dbReference type="NCBI Taxonomy" id="148309"/>
    <lineage>
        <taxon>Eukaryota</taxon>
        <taxon>Metazoa</taxon>
        <taxon>Ecdysozoa</taxon>
        <taxon>Nematoda</taxon>
        <taxon>Chromadorea</taxon>
        <taxon>Rhabditida</taxon>
        <taxon>Rhabditina</taxon>
        <taxon>Rhabditomorpha</taxon>
        <taxon>Strongyloidea</taxon>
        <taxon>Metastrongylidae</taxon>
        <taxon>Parelaphostrongylus</taxon>
    </lineage>
</organism>
<gene>
    <name evidence="1" type="ORF">KIN20_021611</name>
</gene>
<reference evidence="1" key="1">
    <citation type="submission" date="2021-06" db="EMBL/GenBank/DDBJ databases">
        <title>Parelaphostrongylus tenuis whole genome reference sequence.</title>
        <authorList>
            <person name="Garwood T.J."/>
            <person name="Larsen P.A."/>
            <person name="Fountain-Jones N.M."/>
            <person name="Garbe J.R."/>
            <person name="Macchietto M.G."/>
            <person name="Kania S.A."/>
            <person name="Gerhold R.W."/>
            <person name="Richards J.E."/>
            <person name="Wolf T.M."/>
        </authorList>
    </citation>
    <scope>NUCLEOTIDE SEQUENCE</scope>
    <source>
        <strain evidence="1">MNPRO001-30</strain>
        <tissue evidence="1">Meninges</tissue>
    </source>
</reference>
<dbReference type="Proteomes" id="UP001196413">
    <property type="component" value="Unassembled WGS sequence"/>
</dbReference>
<sequence>MDAKKGSTDYHVKNSETLCFFLKSGPEHFRYCLCILHQIERTLGCAICHGKYKSPRTRGTIGYYCVWKNFARKATIVSKELKHTIHYCKTSEDYQLCTILDWLLHKIYKMW</sequence>
<proteinExistence type="predicted"/>
<evidence type="ECO:0000313" key="2">
    <source>
        <dbReference type="Proteomes" id="UP001196413"/>
    </source>
</evidence>
<protein>
    <submittedName>
        <fullName evidence="1">Uncharacterized protein</fullName>
    </submittedName>
</protein>
<keyword evidence="2" id="KW-1185">Reference proteome</keyword>
<evidence type="ECO:0000313" key="1">
    <source>
        <dbReference type="EMBL" id="KAJ1362175.1"/>
    </source>
</evidence>
<accession>A0AAD5MP47</accession>
<dbReference type="EMBL" id="JAHQIW010004389">
    <property type="protein sequence ID" value="KAJ1362175.1"/>
    <property type="molecule type" value="Genomic_DNA"/>
</dbReference>
<dbReference type="AlphaFoldDB" id="A0AAD5MP47"/>
<comment type="caution">
    <text evidence="1">The sequence shown here is derived from an EMBL/GenBank/DDBJ whole genome shotgun (WGS) entry which is preliminary data.</text>
</comment>
<name>A0AAD5MP47_PARTN</name>